<evidence type="ECO:0000256" key="3">
    <source>
        <dbReference type="ARBA" id="ARBA00022827"/>
    </source>
</evidence>
<evidence type="ECO:0000313" key="5">
    <source>
        <dbReference type="EMBL" id="KAL1895991.1"/>
    </source>
</evidence>
<protein>
    <submittedName>
        <fullName evidence="5">Uncharacterized protein</fullName>
    </submittedName>
</protein>
<keyword evidence="2" id="KW-0285">Flavoprotein</keyword>
<reference evidence="5 6" key="1">
    <citation type="journal article" date="2024" name="IMA Fungus">
        <title>IMA Genome - F19 : A genome assembly and annotation guide to empower mycologists, including annotated draft genome sequences of Ceratocystis pirilliformis, Diaporthe australafricana, Fusarium ophioides, Paecilomyces lecythidis, and Sporothrix stenoceras.</title>
        <authorList>
            <person name="Aylward J."/>
            <person name="Wilson A.M."/>
            <person name="Visagie C.M."/>
            <person name="Spraker J."/>
            <person name="Barnes I."/>
            <person name="Buitendag C."/>
            <person name="Ceriani C."/>
            <person name="Del Mar Angel L."/>
            <person name="du Plessis D."/>
            <person name="Fuchs T."/>
            <person name="Gasser K."/>
            <person name="Kramer D."/>
            <person name="Li W."/>
            <person name="Munsamy K."/>
            <person name="Piso A."/>
            <person name="Price J.L."/>
            <person name="Sonnekus B."/>
            <person name="Thomas C."/>
            <person name="van der Nest A."/>
            <person name="van Dijk A."/>
            <person name="van Heerden A."/>
            <person name="van Vuuren N."/>
            <person name="Yilmaz N."/>
            <person name="Duong T.A."/>
            <person name="van der Merwe N.A."/>
            <person name="Wingfield M.J."/>
            <person name="Wingfield B.D."/>
        </authorList>
    </citation>
    <scope>NUCLEOTIDE SEQUENCE [LARGE SCALE GENOMIC DNA]</scope>
    <source>
        <strain evidence="5 6">CMW 12675</strain>
    </source>
</reference>
<dbReference type="Gene3D" id="3.30.465.10">
    <property type="match status" value="1"/>
</dbReference>
<accession>A0ABR3Z7E0</accession>
<dbReference type="SUPFAM" id="SSF56176">
    <property type="entry name" value="FAD-binding/transporter-associated domain-like"/>
    <property type="match status" value="1"/>
</dbReference>
<proteinExistence type="inferred from homology"/>
<dbReference type="InterPro" id="IPR016169">
    <property type="entry name" value="FAD-bd_PCMH_sub2"/>
</dbReference>
<dbReference type="InterPro" id="IPR050416">
    <property type="entry name" value="FAD-linked_Oxidoreductase"/>
</dbReference>
<evidence type="ECO:0000256" key="1">
    <source>
        <dbReference type="ARBA" id="ARBA00005466"/>
    </source>
</evidence>
<dbReference type="EMBL" id="JAWDJO010000064">
    <property type="protein sequence ID" value="KAL1895991.1"/>
    <property type="molecule type" value="Genomic_DNA"/>
</dbReference>
<dbReference type="PANTHER" id="PTHR42973">
    <property type="entry name" value="BINDING OXIDOREDUCTASE, PUTATIVE (AFU_ORTHOLOGUE AFUA_1G17690)-RELATED"/>
    <property type="match status" value="1"/>
</dbReference>
<organism evidence="5 6">
    <name type="scientific">Ceratocystis pirilliformis</name>
    <dbReference type="NCBI Taxonomy" id="259994"/>
    <lineage>
        <taxon>Eukaryota</taxon>
        <taxon>Fungi</taxon>
        <taxon>Dikarya</taxon>
        <taxon>Ascomycota</taxon>
        <taxon>Pezizomycotina</taxon>
        <taxon>Sordariomycetes</taxon>
        <taxon>Hypocreomycetidae</taxon>
        <taxon>Microascales</taxon>
        <taxon>Ceratocystidaceae</taxon>
        <taxon>Ceratocystis</taxon>
    </lineage>
</organism>
<keyword evidence="6" id="KW-1185">Reference proteome</keyword>
<evidence type="ECO:0000256" key="4">
    <source>
        <dbReference type="ARBA" id="ARBA00023002"/>
    </source>
</evidence>
<gene>
    <name evidence="5" type="ORF">Cpir12675_002966</name>
</gene>
<name>A0ABR3Z7E0_9PEZI</name>
<keyword evidence="4" id="KW-0560">Oxidoreductase</keyword>
<comment type="caution">
    <text evidence="5">The sequence shown here is derived from an EMBL/GenBank/DDBJ whole genome shotgun (WGS) entry which is preliminary data.</text>
</comment>
<keyword evidence="3" id="KW-0274">FAD</keyword>
<evidence type="ECO:0000256" key="2">
    <source>
        <dbReference type="ARBA" id="ARBA00022630"/>
    </source>
</evidence>
<dbReference type="InterPro" id="IPR036318">
    <property type="entry name" value="FAD-bd_PCMH-like_sf"/>
</dbReference>
<sequence length="317" mass="35156">MLECEIVLINSTVTTTSADKDPDLWKVLPDGGSNFGVVTTITVRARPIGEIWGSSYIFKDSPKTEAILLAVMRDFAKYYPDPKAALILTRQMSLSTINAWTRLAFYDGPKPPEDIFNNSTAAGVIFDTIRKRSYRKLITANNWGSQKDVVFPISTETFANPTVEHAEEVYNAIHQSWMPVSQFVQDVKGSMGVIGYQPIPRAISRLTRELGGDMTGLTDDVDRIIVEVNYGHLLHSEHDRMGGATQQTIDNMSSAIDTLVAEGKIPNAARSLFMNDGLRLQDIFARYGPESQQLVRKVSAEVNPRGIVQKRTGGFKV</sequence>
<dbReference type="PANTHER" id="PTHR42973:SF13">
    <property type="entry name" value="FAD-BINDING PCMH-TYPE DOMAIN-CONTAINING PROTEIN"/>
    <property type="match status" value="1"/>
</dbReference>
<comment type="similarity">
    <text evidence="1">Belongs to the oxygen-dependent FAD-linked oxidoreductase family.</text>
</comment>
<evidence type="ECO:0000313" key="6">
    <source>
        <dbReference type="Proteomes" id="UP001583280"/>
    </source>
</evidence>
<dbReference type="Proteomes" id="UP001583280">
    <property type="component" value="Unassembled WGS sequence"/>
</dbReference>